<name>A0A226Q2C9_9BACL</name>
<dbReference type="GO" id="GO:0030151">
    <property type="term" value="F:molybdenum ion binding"/>
    <property type="evidence" value="ECO:0007669"/>
    <property type="project" value="InterPro"/>
</dbReference>
<evidence type="ECO:0000313" key="2">
    <source>
        <dbReference type="Proteomes" id="UP000198378"/>
    </source>
</evidence>
<dbReference type="InterPro" id="IPR005302">
    <property type="entry name" value="MoCF_Sase_C"/>
</dbReference>
<dbReference type="PANTHER" id="PTHR30212">
    <property type="entry name" value="PROTEIN YIIM"/>
    <property type="match status" value="1"/>
</dbReference>
<organism evidence="1 2">
    <name type="scientific">Geobacillus thermocatenulatus</name>
    <dbReference type="NCBI Taxonomy" id="33938"/>
    <lineage>
        <taxon>Bacteria</taxon>
        <taxon>Bacillati</taxon>
        <taxon>Bacillota</taxon>
        <taxon>Bacilli</taxon>
        <taxon>Bacillales</taxon>
        <taxon>Anoxybacillaceae</taxon>
        <taxon>Geobacillus</taxon>
        <taxon>Geobacillus thermoleovorans group</taxon>
    </lineage>
</organism>
<dbReference type="AlphaFoldDB" id="A0A226Q2C9"/>
<dbReference type="KEGG" id="gtm:GT3921_11280"/>
<dbReference type="Pfam" id="PF03473">
    <property type="entry name" value="MOSC"/>
    <property type="match status" value="1"/>
</dbReference>
<evidence type="ECO:0000313" key="1">
    <source>
        <dbReference type="EMBL" id="OXB85957.1"/>
    </source>
</evidence>
<accession>A0A226Q2C9</accession>
<proteinExistence type="predicted"/>
<dbReference type="InterPro" id="IPR011037">
    <property type="entry name" value="Pyrv_Knase-like_insert_dom_sf"/>
</dbReference>
<keyword evidence="2" id="KW-1185">Reference proteome</keyword>
<sequence length="215" mass="23325">MKIISINVGKPKILNMDGRPIATGIDKTPVEGPAAVGKLNLAGDGQADLVHHGGEDKAICAYPSEHFAYWEERYGRPFTAGAFGENWTLLGLTEDDVCLGDMYAAGTALVQVSQPRQPCSKLAFKHQLPDLPKAVCQTGKSGFYFRVLQEGVVEPGAPLILMERGAGALSIAYINRIYYHDRGNVAAMAQIASHPALSASWRETFQKRLTARSRP</sequence>
<gene>
    <name evidence="1" type="ORF">B9L19_10230</name>
</gene>
<dbReference type="PROSITE" id="PS51340">
    <property type="entry name" value="MOSC"/>
    <property type="match status" value="1"/>
</dbReference>
<dbReference type="InterPro" id="IPR005163">
    <property type="entry name" value="Tri_helical_YiiM-like"/>
</dbReference>
<dbReference type="EMBL" id="NEWK01000002">
    <property type="protein sequence ID" value="OXB85957.1"/>
    <property type="molecule type" value="Genomic_DNA"/>
</dbReference>
<comment type="caution">
    <text evidence="1">The sequence shown here is derived from an EMBL/GenBank/DDBJ whole genome shotgun (WGS) entry which is preliminary data.</text>
</comment>
<dbReference type="PANTHER" id="PTHR30212:SF4">
    <property type="entry name" value="MOSC DOMAIN-CONTAINING PROTEIN"/>
    <property type="match status" value="1"/>
</dbReference>
<dbReference type="GO" id="GO:0003824">
    <property type="term" value="F:catalytic activity"/>
    <property type="evidence" value="ECO:0007669"/>
    <property type="project" value="InterPro"/>
</dbReference>
<dbReference type="Pfam" id="PF03475">
    <property type="entry name" value="YiiM_3-alpha"/>
    <property type="match status" value="1"/>
</dbReference>
<dbReference type="GO" id="GO:0030170">
    <property type="term" value="F:pyridoxal phosphate binding"/>
    <property type="evidence" value="ECO:0007669"/>
    <property type="project" value="InterPro"/>
</dbReference>
<dbReference type="SUPFAM" id="SSF50800">
    <property type="entry name" value="PK beta-barrel domain-like"/>
    <property type="match status" value="1"/>
</dbReference>
<dbReference type="InterPro" id="IPR052353">
    <property type="entry name" value="Benzoxazolinone_Detox_Enz"/>
</dbReference>
<dbReference type="Gene3D" id="2.40.33.20">
    <property type="entry name" value="PK beta-barrel domain-like"/>
    <property type="match status" value="1"/>
</dbReference>
<dbReference type="RefSeq" id="WP_025950257.1">
    <property type="nucleotide sequence ID" value="NZ_CP018058.1"/>
</dbReference>
<protein>
    <submittedName>
        <fullName evidence="1">MOSC domain-containing protein</fullName>
    </submittedName>
</protein>
<dbReference type="Proteomes" id="UP000198378">
    <property type="component" value="Unassembled WGS sequence"/>
</dbReference>
<reference evidence="1 2" key="1">
    <citation type="submission" date="2017-05" db="EMBL/GenBank/DDBJ databases">
        <title>The genome sequence of Geobacillus thermocatenulatus DSM 730.</title>
        <authorList>
            <person name="Ramaloko W.T."/>
            <person name="Koen N."/>
            <person name="Polliack S."/>
            <person name="Aliyu H."/>
            <person name="Lebre P."/>
            <person name="Mohr T."/>
            <person name="Oswald F."/>
            <person name="Zwick M."/>
            <person name="Neumann A."/>
            <person name="Syldatk C."/>
            <person name="Cowan D."/>
            <person name="De Maayer P."/>
        </authorList>
    </citation>
    <scope>NUCLEOTIDE SEQUENCE [LARGE SCALE GENOMIC DNA]</scope>
    <source>
        <strain evidence="1 2">BGSC 93A1</strain>
    </source>
</reference>